<organism evidence="2 3">
    <name type="scientific">Cryphonectria parasitica (strain ATCC 38755 / EP155)</name>
    <dbReference type="NCBI Taxonomy" id="660469"/>
    <lineage>
        <taxon>Eukaryota</taxon>
        <taxon>Fungi</taxon>
        <taxon>Dikarya</taxon>
        <taxon>Ascomycota</taxon>
        <taxon>Pezizomycotina</taxon>
        <taxon>Sordariomycetes</taxon>
        <taxon>Sordariomycetidae</taxon>
        <taxon>Diaporthales</taxon>
        <taxon>Cryphonectriaceae</taxon>
        <taxon>Cryphonectria-Endothia species complex</taxon>
        <taxon>Cryphonectria</taxon>
    </lineage>
</organism>
<protein>
    <recommendedName>
        <fullName evidence="1">Heterokaryon incompatibility domain-containing protein</fullName>
    </recommendedName>
</protein>
<name>A0A9P4Y9D8_CRYP1</name>
<feature type="domain" description="Heterokaryon incompatibility" evidence="1">
    <location>
        <begin position="220"/>
        <end position="328"/>
    </location>
</feature>
<dbReference type="OrthoDB" id="5428863at2759"/>
<reference evidence="2" key="1">
    <citation type="journal article" date="2020" name="Phytopathology">
        <title>Genome sequence of the chestnut blight fungus Cryphonectria parasitica EP155: A fundamental resource for an archetypical invasive plant pathogen.</title>
        <authorList>
            <person name="Crouch J.A."/>
            <person name="Dawe A."/>
            <person name="Aerts A."/>
            <person name="Barry K."/>
            <person name="Churchill A.C.L."/>
            <person name="Grimwood J."/>
            <person name="Hillman B."/>
            <person name="Milgroom M.G."/>
            <person name="Pangilinan J."/>
            <person name="Smith M."/>
            <person name="Salamov A."/>
            <person name="Schmutz J."/>
            <person name="Yadav J."/>
            <person name="Grigoriev I.V."/>
            <person name="Nuss D."/>
        </authorList>
    </citation>
    <scope>NUCLEOTIDE SEQUENCE</scope>
    <source>
        <strain evidence="2">EP155</strain>
    </source>
</reference>
<dbReference type="AlphaFoldDB" id="A0A9P4Y9D8"/>
<dbReference type="PANTHER" id="PTHR24148">
    <property type="entry name" value="ANKYRIN REPEAT DOMAIN-CONTAINING PROTEIN 39 HOMOLOG-RELATED"/>
    <property type="match status" value="1"/>
</dbReference>
<accession>A0A9P4Y9D8</accession>
<evidence type="ECO:0000259" key="1">
    <source>
        <dbReference type="Pfam" id="PF06985"/>
    </source>
</evidence>
<dbReference type="EMBL" id="MU032345">
    <property type="protein sequence ID" value="KAF3769387.1"/>
    <property type="molecule type" value="Genomic_DNA"/>
</dbReference>
<dbReference type="InterPro" id="IPR010730">
    <property type="entry name" value="HET"/>
</dbReference>
<dbReference type="Pfam" id="PF06985">
    <property type="entry name" value="HET"/>
    <property type="match status" value="1"/>
</dbReference>
<evidence type="ECO:0000313" key="2">
    <source>
        <dbReference type="EMBL" id="KAF3769387.1"/>
    </source>
</evidence>
<sequence length="565" mass="62819">MYENPLMESSECNSECRSHEHVASLTLGIHRVCEALSPASKLKFCQVLADGENQAAGLKTLPYESKQAIEAFKEVVGVRQWDEHLNTMAALDHVQTTVWVGSAMRLLVMNNRTIDQDQGEMDEQLAQECHQTGVWTAKAGTRVLAGWLVIRTNQERWELFRRTSPPPRGMLVTDKLELDLTTRECLVLRRSKLPKMTIDVRTGQLEVSTPGQEGEYAAVSYRWADVSGNLDSMLSTLRKLLTGVVERFWVDQLCIKQDDEVEKAEEVARFAEYYTGASLVLAYVPEFRPSVVLPANVLLAPEQTEQMWSLAQVVKGSKWNSRMWTLQEAMLAHNVCVCSEHGTTNLCSLLAVGGFEEAELSRRRTVQVGTTVAAANGRIVTCTTSSLTNINKTLLPSTRPFVCAARAKARVYPPLRIWRLAATRQCSIPLDRIFATRALVVRGMEIVVDYKKTEGEVMDEVAAKGILGAGIMSGNTVRADHGKGWQNKSFRDLINGIETRGPPVEVGVHGELVVQAAEVEVVALKGEHSAVVRNMATGEEWEHLLYWWEGDSAGKEYGQDSMQAE</sequence>
<dbReference type="InterPro" id="IPR052895">
    <property type="entry name" value="HetReg/Transcr_Mod"/>
</dbReference>
<comment type="caution">
    <text evidence="2">The sequence shown here is derived from an EMBL/GenBank/DDBJ whole genome shotgun (WGS) entry which is preliminary data.</text>
</comment>
<keyword evidence="3" id="KW-1185">Reference proteome</keyword>
<evidence type="ECO:0000313" key="3">
    <source>
        <dbReference type="Proteomes" id="UP000803844"/>
    </source>
</evidence>
<proteinExistence type="predicted"/>
<dbReference type="PANTHER" id="PTHR24148:SF64">
    <property type="entry name" value="HETEROKARYON INCOMPATIBILITY DOMAIN-CONTAINING PROTEIN"/>
    <property type="match status" value="1"/>
</dbReference>
<dbReference type="GeneID" id="63837377"/>
<dbReference type="Proteomes" id="UP000803844">
    <property type="component" value="Unassembled WGS sequence"/>
</dbReference>
<dbReference type="RefSeq" id="XP_040780348.1">
    <property type="nucleotide sequence ID" value="XM_040920248.1"/>
</dbReference>
<gene>
    <name evidence="2" type="ORF">M406DRAFT_327760</name>
</gene>